<evidence type="ECO:0000313" key="4">
    <source>
        <dbReference type="Proteomes" id="UP000000370"/>
    </source>
</evidence>
<dbReference type="InterPro" id="IPR037523">
    <property type="entry name" value="VOC_core"/>
</dbReference>
<evidence type="ECO:0000259" key="2">
    <source>
        <dbReference type="PROSITE" id="PS51819"/>
    </source>
</evidence>
<keyword evidence="4" id="KW-1185">Reference proteome</keyword>
<name>A9KMY1_LACP7</name>
<dbReference type="Pfam" id="PF00903">
    <property type="entry name" value="Glyoxalase"/>
    <property type="match status" value="1"/>
</dbReference>
<dbReference type="Proteomes" id="UP000000370">
    <property type="component" value="Chromosome"/>
</dbReference>
<keyword evidence="3" id="KW-0560">Oxidoreductase</keyword>
<dbReference type="PANTHER" id="PTHR36113">
    <property type="entry name" value="LYASE, PUTATIVE-RELATED-RELATED"/>
    <property type="match status" value="1"/>
</dbReference>
<dbReference type="KEGG" id="cpy:Cphy_2631"/>
<sequence>MIAHVGIYTKDLERLRAFYENYFSMTSNEKYQSKRNPGFESYFLSFGDGTKLELMTLTTLAESNLLPAVGLHHLAFSVGNRKKVDELVIRLREDGYSIMSDPRMTGDNYYEAVVKDPDGNLVEITE</sequence>
<dbReference type="RefSeq" id="WP_012200644.1">
    <property type="nucleotide sequence ID" value="NC_010001.1"/>
</dbReference>
<dbReference type="InterPro" id="IPR051332">
    <property type="entry name" value="Fosfomycin_Res_Enzymes"/>
</dbReference>
<reference evidence="4" key="1">
    <citation type="submission" date="2007-11" db="EMBL/GenBank/DDBJ databases">
        <title>Complete genome sequence of Clostridium phytofermentans ISDg.</title>
        <authorList>
            <person name="Leschine S.B."/>
            <person name="Warnick T.A."/>
            <person name="Blanchard J.L."/>
            <person name="Schnell D.J."/>
            <person name="Petit E.L."/>
            <person name="LaTouf W.G."/>
            <person name="Copeland A."/>
            <person name="Lucas S."/>
            <person name="Lapidus A."/>
            <person name="Barry K."/>
            <person name="Glavina del Rio T."/>
            <person name="Dalin E."/>
            <person name="Tice H."/>
            <person name="Pitluck S."/>
            <person name="Kiss H."/>
            <person name="Brettin T."/>
            <person name="Bruce D."/>
            <person name="Detter J.C."/>
            <person name="Han C."/>
            <person name="Kuske C."/>
            <person name="Schmutz J."/>
            <person name="Larimer F."/>
            <person name="Land M."/>
            <person name="Hauser L."/>
            <person name="Kyrpides N."/>
            <person name="Kim E.A."/>
            <person name="Richardson P."/>
        </authorList>
    </citation>
    <scope>NUCLEOTIDE SEQUENCE [LARGE SCALE GENOMIC DNA]</scope>
    <source>
        <strain evidence="4">ATCC 700394 / DSM 18823 / ISDg</strain>
    </source>
</reference>
<proteinExistence type="predicted"/>
<dbReference type="GO" id="GO:0051213">
    <property type="term" value="F:dioxygenase activity"/>
    <property type="evidence" value="ECO:0007669"/>
    <property type="project" value="UniProtKB-KW"/>
</dbReference>
<dbReference type="STRING" id="357809.Cphy_2631"/>
<dbReference type="SUPFAM" id="SSF54593">
    <property type="entry name" value="Glyoxalase/Bleomycin resistance protein/Dihydroxybiphenyl dioxygenase"/>
    <property type="match status" value="1"/>
</dbReference>
<dbReference type="PANTHER" id="PTHR36113:SF6">
    <property type="entry name" value="FOSFOMYCIN RESISTANCE PROTEIN FOSX"/>
    <property type="match status" value="1"/>
</dbReference>
<protein>
    <submittedName>
        <fullName evidence="3">Glyoxalase/bleomycin resistance protein/dioxygenase</fullName>
    </submittedName>
</protein>
<dbReference type="PROSITE" id="PS51819">
    <property type="entry name" value="VOC"/>
    <property type="match status" value="1"/>
</dbReference>
<keyword evidence="1" id="KW-0479">Metal-binding</keyword>
<dbReference type="AlphaFoldDB" id="A9KMY1"/>
<feature type="domain" description="VOC" evidence="2">
    <location>
        <begin position="1"/>
        <end position="126"/>
    </location>
</feature>
<dbReference type="eggNOG" id="COG0346">
    <property type="taxonomic scope" value="Bacteria"/>
</dbReference>
<accession>A9KMY1</accession>
<evidence type="ECO:0000313" key="3">
    <source>
        <dbReference type="EMBL" id="ABX42992.1"/>
    </source>
</evidence>
<dbReference type="HOGENOM" id="CLU_046006_16_0_9"/>
<dbReference type="InterPro" id="IPR004360">
    <property type="entry name" value="Glyas_Fos-R_dOase_dom"/>
</dbReference>
<dbReference type="Gene3D" id="3.10.180.10">
    <property type="entry name" value="2,3-Dihydroxybiphenyl 1,2-Dioxygenase, domain 1"/>
    <property type="match status" value="1"/>
</dbReference>
<dbReference type="EMBL" id="CP000885">
    <property type="protein sequence ID" value="ABX42992.1"/>
    <property type="molecule type" value="Genomic_DNA"/>
</dbReference>
<keyword evidence="3" id="KW-0223">Dioxygenase</keyword>
<dbReference type="OrthoDB" id="9789012at2"/>
<dbReference type="InterPro" id="IPR029068">
    <property type="entry name" value="Glyas_Bleomycin-R_OHBP_Dase"/>
</dbReference>
<dbReference type="GO" id="GO:0046872">
    <property type="term" value="F:metal ion binding"/>
    <property type="evidence" value="ECO:0007669"/>
    <property type="project" value="UniProtKB-KW"/>
</dbReference>
<gene>
    <name evidence="3" type="ordered locus">Cphy_2631</name>
</gene>
<evidence type="ECO:0000256" key="1">
    <source>
        <dbReference type="ARBA" id="ARBA00022723"/>
    </source>
</evidence>
<organism evidence="3 4">
    <name type="scientific">Lachnoclostridium phytofermentans (strain ATCC 700394 / DSM 18823 / ISDg)</name>
    <name type="common">Clostridium phytofermentans</name>
    <dbReference type="NCBI Taxonomy" id="357809"/>
    <lineage>
        <taxon>Bacteria</taxon>
        <taxon>Bacillati</taxon>
        <taxon>Bacillota</taxon>
        <taxon>Clostridia</taxon>
        <taxon>Lachnospirales</taxon>
        <taxon>Lachnospiraceae</taxon>
    </lineage>
</organism>